<dbReference type="EMBL" id="JBEPMJ010000042">
    <property type="protein sequence ID" value="MET3752225.1"/>
    <property type="molecule type" value="Genomic_DNA"/>
</dbReference>
<reference evidence="2 3" key="1">
    <citation type="submission" date="2024-06" db="EMBL/GenBank/DDBJ databases">
        <title>Genomic Encyclopedia of Type Strains, Phase IV (KMG-IV): sequencing the most valuable type-strain genomes for metagenomic binning, comparative biology and taxonomic classification.</title>
        <authorList>
            <person name="Goeker M."/>
        </authorList>
    </citation>
    <scope>NUCLEOTIDE SEQUENCE [LARGE SCALE GENOMIC DNA]</scope>
    <source>
        <strain evidence="2 3">DSM 29492</strain>
    </source>
</reference>
<evidence type="ECO:0000313" key="2">
    <source>
        <dbReference type="EMBL" id="MET3752225.1"/>
    </source>
</evidence>
<dbReference type="Gene3D" id="3.40.630.30">
    <property type="match status" value="1"/>
</dbReference>
<dbReference type="InterPro" id="IPR016181">
    <property type="entry name" value="Acyl_CoA_acyltransferase"/>
</dbReference>
<accession>A0ABV2M6Y6</accession>
<keyword evidence="2" id="KW-0808">Transferase</keyword>
<dbReference type="SUPFAM" id="SSF55729">
    <property type="entry name" value="Acyl-CoA N-acyltransferases (Nat)"/>
    <property type="match status" value="1"/>
</dbReference>
<dbReference type="InterPro" id="IPR000182">
    <property type="entry name" value="GNAT_dom"/>
</dbReference>
<dbReference type="GO" id="GO:0004145">
    <property type="term" value="F:diamine N-acetyltransferase activity"/>
    <property type="evidence" value="ECO:0007669"/>
    <property type="project" value="UniProtKB-EC"/>
</dbReference>
<dbReference type="Pfam" id="PF00583">
    <property type="entry name" value="Acetyltransf_1"/>
    <property type="match status" value="1"/>
</dbReference>
<comment type="caution">
    <text evidence="2">The sequence shown here is derived from an EMBL/GenBank/DDBJ whole genome shotgun (WGS) entry which is preliminary data.</text>
</comment>
<dbReference type="Proteomes" id="UP001549106">
    <property type="component" value="Unassembled WGS sequence"/>
</dbReference>
<dbReference type="EC" id="2.3.1.57" evidence="2"/>
<dbReference type="CDD" id="cd04301">
    <property type="entry name" value="NAT_SF"/>
    <property type="match status" value="1"/>
</dbReference>
<gene>
    <name evidence="2" type="ORF">ABID24_003495</name>
</gene>
<evidence type="ECO:0000313" key="3">
    <source>
        <dbReference type="Proteomes" id="UP001549106"/>
    </source>
</evidence>
<evidence type="ECO:0000259" key="1">
    <source>
        <dbReference type="PROSITE" id="PS51186"/>
    </source>
</evidence>
<sequence>MTFREIDKTNYWDCMALTVDDNQVKFVADNKLSLVEAAYEDDLYTLGIYHDETMVGFVPYDYDDMLPGWSMSRFMIGKQFQGKGYGKRAVLEFLEYFENKHNADKLYISVSLENTVARKMYASVGFQEIKEIEYTFLDMQFKEMQMVKEV</sequence>
<keyword evidence="3" id="KW-1185">Reference proteome</keyword>
<name>A0ABV2M6Y6_9FIRM</name>
<keyword evidence="2" id="KW-0012">Acyltransferase</keyword>
<proteinExistence type="predicted"/>
<dbReference type="PROSITE" id="PS51186">
    <property type="entry name" value="GNAT"/>
    <property type="match status" value="1"/>
</dbReference>
<protein>
    <submittedName>
        <fullName evidence="2">Diamine N-acetyltransferase</fullName>
        <ecNumber evidence="2">2.3.1.57</ecNumber>
    </submittedName>
</protein>
<dbReference type="RefSeq" id="WP_177957277.1">
    <property type="nucleotide sequence ID" value="NZ_BAABXP010000002.1"/>
</dbReference>
<feature type="domain" description="N-acetyltransferase" evidence="1">
    <location>
        <begin position="1"/>
        <end position="150"/>
    </location>
</feature>
<organism evidence="2 3">
    <name type="scientific">Blautia caecimuris</name>
    <dbReference type="NCBI Taxonomy" id="1796615"/>
    <lineage>
        <taxon>Bacteria</taxon>
        <taxon>Bacillati</taxon>
        <taxon>Bacillota</taxon>
        <taxon>Clostridia</taxon>
        <taxon>Lachnospirales</taxon>
        <taxon>Lachnospiraceae</taxon>
        <taxon>Blautia</taxon>
    </lineage>
</organism>